<dbReference type="SUPFAM" id="SSF51445">
    <property type="entry name" value="(Trans)glycosidases"/>
    <property type="match status" value="2"/>
</dbReference>
<evidence type="ECO:0000256" key="1">
    <source>
        <dbReference type="ARBA" id="ARBA00004370"/>
    </source>
</evidence>
<feature type="chain" id="PRO_5015165638" evidence="16">
    <location>
        <begin position="21"/>
        <end position="2103"/>
    </location>
</feature>
<dbReference type="GO" id="GO:0004713">
    <property type="term" value="F:protein tyrosine kinase activity"/>
    <property type="evidence" value="ECO:0007669"/>
    <property type="project" value="InterPro"/>
</dbReference>
<dbReference type="PROSITE" id="PS00107">
    <property type="entry name" value="PROTEIN_KINASE_ATP"/>
    <property type="match status" value="1"/>
</dbReference>
<feature type="compositionally biased region" description="Acidic residues" evidence="14">
    <location>
        <begin position="2069"/>
        <end position="2085"/>
    </location>
</feature>
<comment type="caution">
    <text evidence="18">The sequence shown here is derived from an EMBL/GenBank/DDBJ whole genome shotgun (WGS) entry which is preliminary data.</text>
</comment>
<evidence type="ECO:0000313" key="18">
    <source>
        <dbReference type="EMBL" id="PRP84423.1"/>
    </source>
</evidence>
<evidence type="ECO:0000256" key="2">
    <source>
        <dbReference type="ARBA" id="ARBA00005641"/>
    </source>
</evidence>
<keyword evidence="15" id="KW-1133">Transmembrane helix</keyword>
<dbReference type="PRINTS" id="PR00109">
    <property type="entry name" value="TYRKINASE"/>
</dbReference>
<feature type="transmembrane region" description="Helical" evidence="15">
    <location>
        <begin position="1757"/>
        <end position="1780"/>
    </location>
</feature>
<keyword evidence="15" id="KW-0812">Transmembrane</keyword>
<dbReference type="InterPro" id="IPR001611">
    <property type="entry name" value="Leu-rich_rpt"/>
</dbReference>
<feature type="binding site" evidence="13">
    <location>
        <position position="1830"/>
    </location>
    <ligand>
        <name>ATP</name>
        <dbReference type="ChEBI" id="CHEBI:30616"/>
    </ligand>
</feature>
<evidence type="ECO:0000256" key="9">
    <source>
        <dbReference type="ARBA" id="ARBA00022801"/>
    </source>
</evidence>
<dbReference type="EMBL" id="MDYQ01000063">
    <property type="protein sequence ID" value="PRP84423.1"/>
    <property type="molecule type" value="Genomic_DNA"/>
</dbReference>
<keyword evidence="3" id="KW-0433">Leucine-rich repeat</keyword>
<keyword evidence="10 13" id="KW-0067">ATP-binding</keyword>
<dbReference type="SMART" id="SM00219">
    <property type="entry name" value="TyrKc"/>
    <property type="match status" value="1"/>
</dbReference>
<reference evidence="18 19" key="1">
    <citation type="journal article" date="2018" name="Genome Biol. Evol.">
        <title>Multiple Roots of Fruiting Body Formation in Amoebozoa.</title>
        <authorList>
            <person name="Hillmann F."/>
            <person name="Forbes G."/>
            <person name="Novohradska S."/>
            <person name="Ferling I."/>
            <person name="Riege K."/>
            <person name="Groth M."/>
            <person name="Westermann M."/>
            <person name="Marz M."/>
            <person name="Spaller T."/>
            <person name="Winckler T."/>
            <person name="Schaap P."/>
            <person name="Glockner G."/>
        </authorList>
    </citation>
    <scope>NUCLEOTIDE SEQUENCE [LARGE SCALE GENOMIC DNA]</scope>
    <source>
        <strain evidence="18 19">Jena</strain>
    </source>
</reference>
<evidence type="ECO:0000259" key="17">
    <source>
        <dbReference type="PROSITE" id="PS50011"/>
    </source>
</evidence>
<evidence type="ECO:0000256" key="14">
    <source>
        <dbReference type="SAM" id="MobiDB-lite"/>
    </source>
</evidence>
<dbReference type="SUPFAM" id="SSF56112">
    <property type="entry name" value="Protein kinase-like (PK-like)"/>
    <property type="match status" value="1"/>
</dbReference>
<dbReference type="InParanoid" id="A0A2P6NKE5"/>
<dbReference type="Gene3D" id="1.10.510.10">
    <property type="entry name" value="Transferase(Phosphotransferase) domain 1"/>
    <property type="match status" value="1"/>
</dbReference>
<dbReference type="PROSITE" id="PS51450">
    <property type="entry name" value="LRR"/>
    <property type="match status" value="2"/>
</dbReference>
<evidence type="ECO:0000256" key="4">
    <source>
        <dbReference type="ARBA" id="ARBA00022679"/>
    </source>
</evidence>
<evidence type="ECO:0000256" key="7">
    <source>
        <dbReference type="ARBA" id="ARBA00022741"/>
    </source>
</evidence>
<keyword evidence="9" id="KW-0378">Hydrolase</keyword>
<evidence type="ECO:0000313" key="19">
    <source>
        <dbReference type="Proteomes" id="UP000241769"/>
    </source>
</evidence>
<proteinExistence type="inferred from homology"/>
<keyword evidence="7 13" id="KW-0547">Nucleotide-binding</keyword>
<dbReference type="SMART" id="SM00369">
    <property type="entry name" value="LRR_TYP"/>
    <property type="match status" value="6"/>
</dbReference>
<dbReference type="InterPro" id="IPR032675">
    <property type="entry name" value="LRR_dom_sf"/>
</dbReference>
<dbReference type="FunFam" id="3.30.200.20:FF:000180">
    <property type="entry name" value="serine/threonine-protein kinase STY46-like"/>
    <property type="match status" value="1"/>
</dbReference>
<feature type="region of interest" description="Disordered" evidence="14">
    <location>
        <begin position="2061"/>
        <end position="2103"/>
    </location>
</feature>
<dbReference type="InterPro" id="IPR017441">
    <property type="entry name" value="Protein_kinase_ATP_BS"/>
</dbReference>
<protein>
    <submittedName>
        <fullName evidence="18">Putative LRR receptor-like serine/threonine-protein kinase</fullName>
    </submittedName>
</protein>
<dbReference type="InterPro" id="IPR008266">
    <property type="entry name" value="Tyr_kinase_AS"/>
</dbReference>
<evidence type="ECO:0000256" key="16">
    <source>
        <dbReference type="SAM" id="SignalP"/>
    </source>
</evidence>
<dbReference type="FunFam" id="3.80.10.10:FF:000400">
    <property type="entry name" value="Nuclear pore complex protein NUP107"/>
    <property type="match status" value="1"/>
</dbReference>
<dbReference type="PROSITE" id="PS00109">
    <property type="entry name" value="PROTEIN_KINASE_TYR"/>
    <property type="match status" value="1"/>
</dbReference>
<dbReference type="GO" id="GO:0005524">
    <property type="term" value="F:ATP binding"/>
    <property type="evidence" value="ECO:0007669"/>
    <property type="project" value="UniProtKB-UniRule"/>
</dbReference>
<evidence type="ECO:0000256" key="10">
    <source>
        <dbReference type="ARBA" id="ARBA00022840"/>
    </source>
</evidence>
<gene>
    <name evidence="18" type="ORF">PROFUN_08103</name>
</gene>
<keyword evidence="6" id="KW-0677">Repeat</keyword>
<dbReference type="SUPFAM" id="SSF52058">
    <property type="entry name" value="L domain-like"/>
    <property type="match status" value="3"/>
</dbReference>
<dbReference type="FunFam" id="3.80.10.10:FF:000095">
    <property type="entry name" value="LRR receptor-like serine/threonine-protein kinase GSO1"/>
    <property type="match status" value="1"/>
</dbReference>
<evidence type="ECO:0000256" key="15">
    <source>
        <dbReference type="SAM" id="Phobius"/>
    </source>
</evidence>
<dbReference type="InterPro" id="IPR001547">
    <property type="entry name" value="Glyco_hydro_5"/>
</dbReference>
<dbReference type="Proteomes" id="UP000241769">
    <property type="component" value="Unassembled WGS sequence"/>
</dbReference>
<dbReference type="Pfam" id="PF00150">
    <property type="entry name" value="Cellulase"/>
    <property type="match status" value="1"/>
</dbReference>
<keyword evidence="12" id="KW-0326">Glycosidase</keyword>
<dbReference type="CDD" id="cd13999">
    <property type="entry name" value="STKc_MAP3K-like"/>
    <property type="match status" value="1"/>
</dbReference>
<dbReference type="Pfam" id="PF00560">
    <property type="entry name" value="LRR_1"/>
    <property type="match status" value="5"/>
</dbReference>
<dbReference type="GO" id="GO:0009653">
    <property type="term" value="P:anatomical structure morphogenesis"/>
    <property type="evidence" value="ECO:0007669"/>
    <property type="project" value="UniProtKB-ARBA"/>
</dbReference>
<dbReference type="InterPro" id="IPR003591">
    <property type="entry name" value="Leu-rich_rpt_typical-subtyp"/>
</dbReference>
<dbReference type="PANTHER" id="PTHR48056:SF81">
    <property type="entry name" value="RECEPTOR PROTEIN-TYROSINE KINASE CEPR1"/>
    <property type="match status" value="1"/>
</dbReference>
<dbReference type="InterPro" id="IPR000719">
    <property type="entry name" value="Prot_kinase_dom"/>
</dbReference>
<dbReference type="PROSITE" id="PS50011">
    <property type="entry name" value="PROTEIN_KINASE_DOM"/>
    <property type="match status" value="1"/>
</dbReference>
<feature type="signal peptide" evidence="16">
    <location>
        <begin position="1"/>
        <end position="20"/>
    </location>
</feature>
<evidence type="ECO:0000256" key="11">
    <source>
        <dbReference type="ARBA" id="ARBA00023136"/>
    </source>
</evidence>
<accession>A0A2P6NKE5</accession>
<dbReference type="SMART" id="SM00365">
    <property type="entry name" value="LRR_SD22"/>
    <property type="match status" value="4"/>
</dbReference>
<evidence type="ECO:0000256" key="3">
    <source>
        <dbReference type="ARBA" id="ARBA00022614"/>
    </source>
</evidence>
<sequence length="2103" mass="231479">MQQLIRLATLVVLLLSLAEAQLDATCLRDRLDAVKNGSSPIRAVNLGSWLLAEYYMAPHLWTQNNCDPSVAFGQYLLEKCLSNQSPELLNATLEQHWSNWINETDFIAMAAQGLNAVRLPIGWWSIYDLQGGAPNASLSVSPTDFHVGTLKYIDAAFIWGDRHGIGILLDMHAHPGSQNGQEGSAPPFIGSYSWDLSSQDVLQSYYSFEGYVDRYCNQTAFLGISLLDEPGNSVRNFSTDYLSPYYSNAYSSYRQRSTDGIFIISPLNVPFQTGNDSASVAYMSDPNSFKSVYTDVHYNQSRGPIVDDNTRIQNVYTEDNEDISGYFMVNPKPLFIGSWSNGGVSEENRGQLAKAQLQVFARAQGWAFWSWKSNDTATSMMHALSQGWFPQNFTGISSCLAVSGGSAFSVSSSTRTTAAATSAVTPTTSPSIRYEPVTSCGQSRLQSVRNSSTPVRAASLDGWLVLDSRVTPSLWTSYGCSATQYPGTYLLQQCLGNKGYTVMQKHWASFVNEYDFEKMARLGLNAMKIPIGWWSSWDIFSGPLNACSNVQPKDFTYGSLHYLDLAFRWASEWDLGIILDVYAAPGAQNTDSTSSGNSPGNYYFTQYAVNVQCMKDTMDLIVNRYGDHPNFIGISVLNRPGANTDFNGLGDYYLHSYEALRGASADAIYILDAPDGQDITSADWINLTPTFTNLWLKYHQPACITTTGFTDDQKIQQFSSSISQFITNYNSVNPKSLFVDPWYTCNAVSFDRTGDMLAAQLQAISLAKGGWSYSGWSYVSDVTKSLQSMYDYGFMTPSQTNVPMCDVISIVVPPVTGCPDCDALSDFYVKMGGSGWTSSFGWSLPIYNSSQYCHFDNIACDRDGRVFLIEFTGNNLVGNIPESIGKMTHLDSLTIRYNLQVTGDIPSTISQLTQLTTLDLSHNGLDGNLPDFLGNLTYMRNLYLNDNFMTGSIPISLSRLVQCEQLNIQNNLLSGIVPDFVSNMTKLLVLNIAQNQLQGSLPPLTHCTSLGYLYASSNILDQPLPPSICGATYLFVLQFDLNLMTGSLPDCMANMPLLQQLILNNNRMTGTIPALTSIYMQVLDVGQNRMSGNFPDLSNCLGLVQLGLSYNSFSGGIPEWLGNLTRLNYLVLDNNQFNGTLPLSLGSLINIQNFRIPNNQLSGPLPDIFLNLKSMWGFVATNNHFVGSLPPSIYNLTSLSVLSLGYNQFTGNFTRFPDSRGLLLLDLQHNQFSGDFPTVNSTYALAAFIVNDNLFTGSQWSWLTNLPYMQLLDLSSNLFSGSIPNLNGMNVLYRLVLRNNSFTGSFPSYNSPQLSYVDVSYNRFSGSTYNLYVAGQSLVTLKFNNNYFTSYLSSQLSICTFLQYLDASNNRLYGSIPAALTALSSLQTLRLFNNSFTGTLPSMDSLVNLQELSLGNNQLTNLTQLSNLRSLTILDLSRNPIGSTVDEGIANLVNLKSIDMTDCRMYGNMPQGFWNIRSLQQISLGNNSFTGSIPSIASDPSMIDLSGNSFYGPVTWLGQLSSVKNLNLVDNDFNGSLPTLSMKMIQTLNLAGNQIDGIIPSSVITMTSLVSLNLSGNHLSGTVPDFPASLQSLDLSHNRLQDVSMLSPLSNVSLCDMRDNLFECPVAEWSRRQCGGTCIVSDTTTKGEFRMRIEGSISTFNSSLYLNAVSEVVNASLSRFHILSTTAGSVIVDASVDPPPAGSTEGSAPRIVQLLGQASILQALADRGIVVLNYTDSIPTDTGTVTPAPQKTNNVPIIVGAVIGGVVFLILLGVILALAFRKRMITQVMYQTIDLTNVDLGAAKKSIEIGSGAFGIVFKAAWRELSVAVKQIKSEHVTREQVESFLKEVAILQNLRPHPNLVMFIGMTIPPQPLTMITEFCDGGSMYDYIRKNPTDLSLKMKWINGIALGMLHLHKEKVVHRDLAVRNILLTKYLEPKVSDFGMSRVTEAAENEGSQTATNIGPIKWMSPEALKERHYSAKSDVWSFGVVIWEIITESDPFPGVNPVEVAVAVVRDGKRLDIPDTDPQLQTLMRICWSQLPQDRPNFALIVRMLSPTADETTDLLKDPELEDDAKDPEVEDDAEDPLNGLVYSPMQKYNSAQV</sequence>
<dbReference type="Pfam" id="PF07714">
    <property type="entry name" value="PK_Tyr_Ser-Thr"/>
    <property type="match status" value="1"/>
</dbReference>
<keyword evidence="5 16" id="KW-0732">Signal</keyword>
<feature type="domain" description="Protein kinase" evidence="17">
    <location>
        <begin position="1803"/>
        <end position="2058"/>
    </location>
</feature>
<evidence type="ECO:0000256" key="12">
    <source>
        <dbReference type="ARBA" id="ARBA00023295"/>
    </source>
</evidence>
<keyword evidence="11 15" id="KW-0472">Membrane</keyword>
<evidence type="ECO:0000256" key="8">
    <source>
        <dbReference type="ARBA" id="ARBA00022777"/>
    </source>
</evidence>
<comment type="subcellular location">
    <subcellularLocation>
        <location evidence="1">Membrane</location>
    </subcellularLocation>
</comment>
<comment type="similarity">
    <text evidence="2">Belongs to the glycosyl hydrolase 5 (cellulase A) family.</text>
</comment>
<keyword evidence="4" id="KW-0808">Transferase</keyword>
<dbReference type="OrthoDB" id="62120at2759"/>
<name>A0A2P6NKE5_9EUKA</name>
<dbReference type="Gene3D" id="3.20.20.80">
    <property type="entry name" value="Glycosidases"/>
    <property type="match status" value="2"/>
</dbReference>
<evidence type="ECO:0000256" key="5">
    <source>
        <dbReference type="ARBA" id="ARBA00022729"/>
    </source>
</evidence>
<dbReference type="InterPro" id="IPR001245">
    <property type="entry name" value="Ser-Thr/Tyr_kinase_cat_dom"/>
</dbReference>
<dbReference type="SMART" id="SM00364">
    <property type="entry name" value="LRR_BAC"/>
    <property type="match status" value="5"/>
</dbReference>
<organism evidence="18 19">
    <name type="scientific">Planoprotostelium fungivorum</name>
    <dbReference type="NCBI Taxonomy" id="1890364"/>
    <lineage>
        <taxon>Eukaryota</taxon>
        <taxon>Amoebozoa</taxon>
        <taxon>Evosea</taxon>
        <taxon>Variosea</taxon>
        <taxon>Cavosteliida</taxon>
        <taxon>Cavosteliaceae</taxon>
        <taxon>Planoprotostelium</taxon>
    </lineage>
</organism>
<keyword evidence="19" id="KW-1185">Reference proteome</keyword>
<dbReference type="InterPro" id="IPR017853">
    <property type="entry name" value="GH"/>
</dbReference>
<evidence type="ECO:0000256" key="6">
    <source>
        <dbReference type="ARBA" id="ARBA00022737"/>
    </source>
</evidence>
<dbReference type="GO" id="GO:0016020">
    <property type="term" value="C:membrane"/>
    <property type="evidence" value="ECO:0007669"/>
    <property type="project" value="UniProtKB-SubCell"/>
</dbReference>
<dbReference type="Gene3D" id="3.80.10.10">
    <property type="entry name" value="Ribonuclease Inhibitor"/>
    <property type="match status" value="6"/>
</dbReference>
<keyword evidence="18" id="KW-0675">Receptor</keyword>
<dbReference type="GO" id="GO:0004553">
    <property type="term" value="F:hydrolase activity, hydrolyzing O-glycosyl compounds"/>
    <property type="evidence" value="ECO:0007669"/>
    <property type="project" value="InterPro"/>
</dbReference>
<dbReference type="InterPro" id="IPR050647">
    <property type="entry name" value="Plant_LRR-RLKs"/>
</dbReference>
<dbReference type="CDD" id="cd12087">
    <property type="entry name" value="TM_EGFR-like"/>
    <property type="match status" value="1"/>
</dbReference>
<dbReference type="InterPro" id="IPR020635">
    <property type="entry name" value="Tyr_kinase_cat_dom"/>
</dbReference>
<dbReference type="PANTHER" id="PTHR48056">
    <property type="entry name" value="LRR RECEPTOR-LIKE SERINE/THREONINE-PROTEIN KINASE-RELATED"/>
    <property type="match status" value="1"/>
</dbReference>
<evidence type="ECO:0000256" key="13">
    <source>
        <dbReference type="PROSITE-ProRule" id="PRU10141"/>
    </source>
</evidence>
<dbReference type="InterPro" id="IPR011009">
    <property type="entry name" value="Kinase-like_dom_sf"/>
</dbReference>
<dbReference type="GO" id="GO:0000272">
    <property type="term" value="P:polysaccharide catabolic process"/>
    <property type="evidence" value="ECO:0007669"/>
    <property type="project" value="InterPro"/>
</dbReference>
<keyword evidence="8 18" id="KW-0418">Kinase</keyword>